<evidence type="ECO:0000313" key="6">
    <source>
        <dbReference type="EMBL" id="RLJ40986.1"/>
    </source>
</evidence>
<dbReference type="Pfam" id="PF00005">
    <property type="entry name" value="ABC_tran"/>
    <property type="match status" value="1"/>
</dbReference>
<proteinExistence type="inferred from homology"/>
<comment type="similarity">
    <text evidence="1">Belongs to the ABC transporter superfamily.</text>
</comment>
<keyword evidence="2" id="KW-0813">Transport</keyword>
<dbReference type="InterPro" id="IPR012340">
    <property type="entry name" value="NA-bd_OB-fold"/>
</dbReference>
<evidence type="ECO:0000256" key="4">
    <source>
        <dbReference type="ARBA" id="ARBA00022840"/>
    </source>
</evidence>
<keyword evidence="4 6" id="KW-0067">ATP-binding</keyword>
<comment type="caution">
    <text evidence="6">The sequence shown here is derived from an EMBL/GenBank/DDBJ whole genome shotgun (WGS) entry which is preliminary data.</text>
</comment>
<dbReference type="InterPro" id="IPR003593">
    <property type="entry name" value="AAA+_ATPase"/>
</dbReference>
<dbReference type="GO" id="GO:0008643">
    <property type="term" value="P:carbohydrate transport"/>
    <property type="evidence" value="ECO:0007669"/>
    <property type="project" value="InterPro"/>
</dbReference>
<dbReference type="CDD" id="cd03301">
    <property type="entry name" value="ABC_MalK_N"/>
    <property type="match status" value="1"/>
</dbReference>
<dbReference type="InterPro" id="IPR027417">
    <property type="entry name" value="P-loop_NTPase"/>
</dbReference>
<dbReference type="SUPFAM" id="SSF50331">
    <property type="entry name" value="MOP-like"/>
    <property type="match status" value="1"/>
</dbReference>
<sequence>MSSLQIKNLRKSFGSVEVLKDINLEADSGEFVALVGPSGCGKSTLLSIIAGLESVSSGEVIIEDKVVNNEAPKDRDIAMVFQSYALYPTMTVRQNMTFGMECRNIDKATQDKTVERVANLLQIEPLLQRKPGQLSGGQRQRVAMGRALVRDPKLFLFDEPLSNLDAKLRVEMRSEIKKLHQRVGRTTVYVTHDQIEAMTLATRIAVMHQGVLQQYDTPKAIYETPANVFVAGFMGSPNMNFFAAKVVSTDGGFGLVLDGGDGTVLPLINGAHGALSDGQAVTFGARPEHFSPASEGRADRKGRASVIVPVTVEMDEPTGSETILMGEIAGQSAIIVCEPDEAPAPGVTMDFEVDMSKVSLFDPVSEKRL</sequence>
<evidence type="ECO:0000256" key="2">
    <source>
        <dbReference type="ARBA" id="ARBA00022448"/>
    </source>
</evidence>
<evidence type="ECO:0000259" key="5">
    <source>
        <dbReference type="PROSITE" id="PS50893"/>
    </source>
</evidence>
<dbReference type="PROSITE" id="PS00211">
    <property type="entry name" value="ABC_TRANSPORTER_1"/>
    <property type="match status" value="1"/>
</dbReference>
<evidence type="ECO:0000256" key="3">
    <source>
        <dbReference type="ARBA" id="ARBA00022741"/>
    </source>
</evidence>
<dbReference type="PANTHER" id="PTHR43875">
    <property type="entry name" value="MALTODEXTRIN IMPORT ATP-BINDING PROTEIN MSMX"/>
    <property type="match status" value="1"/>
</dbReference>
<dbReference type="InterPro" id="IPR008995">
    <property type="entry name" value="Mo/tungstate-bd_C_term_dom"/>
</dbReference>
<dbReference type="PROSITE" id="PS50893">
    <property type="entry name" value="ABC_TRANSPORTER_2"/>
    <property type="match status" value="1"/>
</dbReference>
<organism evidence="6 7">
    <name type="scientific">Litoreibacter meonggei</name>
    <dbReference type="NCBI Taxonomy" id="1049199"/>
    <lineage>
        <taxon>Bacteria</taxon>
        <taxon>Pseudomonadati</taxon>
        <taxon>Pseudomonadota</taxon>
        <taxon>Alphaproteobacteria</taxon>
        <taxon>Rhodobacterales</taxon>
        <taxon>Roseobacteraceae</taxon>
        <taxon>Litoreibacter</taxon>
    </lineage>
</organism>
<dbReference type="InterPro" id="IPR003439">
    <property type="entry name" value="ABC_transporter-like_ATP-bd"/>
</dbReference>
<dbReference type="FunFam" id="3.40.50.300:FF:000042">
    <property type="entry name" value="Maltose/maltodextrin ABC transporter, ATP-binding protein"/>
    <property type="match status" value="1"/>
</dbReference>
<gene>
    <name evidence="6" type="ORF">BCF46_3559</name>
</gene>
<dbReference type="Gene3D" id="2.40.50.140">
    <property type="entry name" value="Nucleic acid-binding proteins"/>
    <property type="match status" value="1"/>
</dbReference>
<dbReference type="SUPFAM" id="SSF52540">
    <property type="entry name" value="P-loop containing nucleoside triphosphate hydrolases"/>
    <property type="match status" value="1"/>
</dbReference>
<dbReference type="GO" id="GO:0055052">
    <property type="term" value="C:ATP-binding cassette (ABC) transporter complex, substrate-binding subunit-containing"/>
    <property type="evidence" value="ECO:0007669"/>
    <property type="project" value="TreeGrafter"/>
</dbReference>
<dbReference type="AlphaFoldDB" id="A0A497VPN5"/>
<dbReference type="GO" id="GO:0140359">
    <property type="term" value="F:ABC-type transporter activity"/>
    <property type="evidence" value="ECO:0007669"/>
    <property type="project" value="InterPro"/>
</dbReference>
<reference evidence="6 7" key="1">
    <citation type="submission" date="2018-10" db="EMBL/GenBank/DDBJ databases">
        <title>Genomic Encyclopedia of Archaeal and Bacterial Type Strains, Phase II (KMG-II): from individual species to whole genera.</title>
        <authorList>
            <person name="Goeker M."/>
        </authorList>
    </citation>
    <scope>NUCLEOTIDE SEQUENCE [LARGE SCALE GENOMIC DNA]</scope>
    <source>
        <strain evidence="6 7">DSM 29466</strain>
    </source>
</reference>
<dbReference type="InterPro" id="IPR017871">
    <property type="entry name" value="ABC_transporter-like_CS"/>
</dbReference>
<protein>
    <submittedName>
        <fullName evidence="6">Carbohydrate ABC transporter ATP-binding protein (CUT1 family)</fullName>
    </submittedName>
</protein>
<dbReference type="Gene3D" id="2.40.50.100">
    <property type="match status" value="1"/>
</dbReference>
<dbReference type="GO" id="GO:0005524">
    <property type="term" value="F:ATP binding"/>
    <property type="evidence" value="ECO:0007669"/>
    <property type="project" value="UniProtKB-KW"/>
</dbReference>
<dbReference type="InterPro" id="IPR047641">
    <property type="entry name" value="ABC_transpr_MalK/UgpC-like"/>
</dbReference>
<dbReference type="Proteomes" id="UP000269157">
    <property type="component" value="Unassembled WGS sequence"/>
</dbReference>
<evidence type="ECO:0000256" key="1">
    <source>
        <dbReference type="ARBA" id="ARBA00005417"/>
    </source>
</evidence>
<dbReference type="NCBIfam" id="NF008653">
    <property type="entry name" value="PRK11650.1"/>
    <property type="match status" value="1"/>
</dbReference>
<dbReference type="Gene3D" id="3.40.50.300">
    <property type="entry name" value="P-loop containing nucleotide triphosphate hydrolases"/>
    <property type="match status" value="1"/>
</dbReference>
<dbReference type="EMBL" id="RCCE01000006">
    <property type="protein sequence ID" value="RLJ40986.1"/>
    <property type="molecule type" value="Genomic_DNA"/>
</dbReference>
<dbReference type="SMART" id="SM00382">
    <property type="entry name" value="AAA"/>
    <property type="match status" value="1"/>
</dbReference>
<dbReference type="Pfam" id="PF17912">
    <property type="entry name" value="OB_MalK"/>
    <property type="match status" value="1"/>
</dbReference>
<dbReference type="InterPro" id="IPR040582">
    <property type="entry name" value="OB_MalK-like"/>
</dbReference>
<name>A0A497VPN5_9RHOB</name>
<dbReference type="GO" id="GO:0016887">
    <property type="term" value="F:ATP hydrolysis activity"/>
    <property type="evidence" value="ECO:0007669"/>
    <property type="project" value="InterPro"/>
</dbReference>
<dbReference type="OrthoDB" id="9802264at2"/>
<accession>A0A497VPN5</accession>
<dbReference type="InterPro" id="IPR015855">
    <property type="entry name" value="ABC_transpr_MalK-like"/>
</dbReference>
<keyword evidence="7" id="KW-1185">Reference proteome</keyword>
<feature type="domain" description="ABC transporter" evidence="5">
    <location>
        <begin position="4"/>
        <end position="234"/>
    </location>
</feature>
<keyword evidence="3" id="KW-0547">Nucleotide-binding</keyword>
<evidence type="ECO:0000313" key="7">
    <source>
        <dbReference type="Proteomes" id="UP000269157"/>
    </source>
</evidence>
<dbReference type="RefSeq" id="WP_121027476.1">
    <property type="nucleotide sequence ID" value="NZ_RCCE01000006.1"/>
</dbReference>
<dbReference type="PANTHER" id="PTHR43875:SF14">
    <property type="entry name" value="ABC TRANSPORTER ATP-BINDING PROTEIN"/>
    <property type="match status" value="1"/>
</dbReference>